<evidence type="ECO:0000313" key="3">
    <source>
        <dbReference type="Proteomes" id="UP000682713"/>
    </source>
</evidence>
<feature type="transmembrane region" description="Helical" evidence="1">
    <location>
        <begin position="519"/>
        <end position="536"/>
    </location>
</feature>
<dbReference type="Gene3D" id="1.20.1640.10">
    <property type="entry name" value="Multidrug efflux transporter AcrB transmembrane domain"/>
    <property type="match status" value="2"/>
</dbReference>
<feature type="transmembrane region" description="Helical" evidence="1">
    <location>
        <begin position="333"/>
        <end position="349"/>
    </location>
</feature>
<dbReference type="GO" id="GO:0005886">
    <property type="term" value="C:plasma membrane"/>
    <property type="evidence" value="ECO:0007669"/>
    <property type="project" value="TreeGrafter"/>
</dbReference>
<gene>
    <name evidence="2" type="ORF">KHA93_01785</name>
</gene>
<dbReference type="AlphaFoldDB" id="A0A942TKF9"/>
<dbReference type="Proteomes" id="UP000682713">
    <property type="component" value="Unassembled WGS sequence"/>
</dbReference>
<comment type="caution">
    <text evidence="2">The sequence shown here is derived from an EMBL/GenBank/DDBJ whole genome shotgun (WGS) entry which is preliminary data.</text>
</comment>
<proteinExistence type="predicted"/>
<dbReference type="Gene3D" id="3.30.2090.10">
    <property type="entry name" value="Multidrug efflux transporter AcrB TolC docking domain, DN and DC subdomains"/>
    <property type="match status" value="2"/>
</dbReference>
<organism evidence="2 3">
    <name type="scientific">Lederbergia citrisecunda</name>
    <dbReference type="NCBI Taxonomy" id="2833583"/>
    <lineage>
        <taxon>Bacteria</taxon>
        <taxon>Bacillati</taxon>
        <taxon>Bacillota</taxon>
        <taxon>Bacilli</taxon>
        <taxon>Bacillales</taxon>
        <taxon>Bacillaceae</taxon>
        <taxon>Lederbergia</taxon>
    </lineage>
</organism>
<feature type="transmembrane region" description="Helical" evidence="1">
    <location>
        <begin position="887"/>
        <end position="908"/>
    </location>
</feature>
<keyword evidence="1" id="KW-0812">Transmembrane</keyword>
<feature type="transmembrane region" description="Helical" evidence="1">
    <location>
        <begin position="427"/>
        <end position="447"/>
    </location>
</feature>
<feature type="transmembrane region" description="Helical" evidence="1">
    <location>
        <begin position="936"/>
        <end position="954"/>
    </location>
</feature>
<feature type="transmembrane region" description="Helical" evidence="1">
    <location>
        <begin position="453"/>
        <end position="486"/>
    </location>
</feature>
<dbReference type="PRINTS" id="PR00702">
    <property type="entry name" value="ACRIFLAVINRP"/>
</dbReference>
<dbReference type="SUPFAM" id="SSF82693">
    <property type="entry name" value="Multidrug efflux transporter AcrB pore domain, PN1, PN2, PC1 and PC2 subdomains"/>
    <property type="match status" value="2"/>
</dbReference>
<dbReference type="PANTHER" id="PTHR32063:SF0">
    <property type="entry name" value="SWARMING MOTILITY PROTEIN SWRC"/>
    <property type="match status" value="1"/>
</dbReference>
<feature type="transmembrane region" description="Helical" evidence="1">
    <location>
        <begin position="12"/>
        <end position="30"/>
    </location>
</feature>
<feature type="transmembrane region" description="Helical" evidence="1">
    <location>
        <begin position="382"/>
        <end position="406"/>
    </location>
</feature>
<dbReference type="PANTHER" id="PTHR32063">
    <property type="match status" value="1"/>
</dbReference>
<evidence type="ECO:0000313" key="2">
    <source>
        <dbReference type="EMBL" id="MBS4198391.1"/>
    </source>
</evidence>
<dbReference type="InterPro" id="IPR027463">
    <property type="entry name" value="AcrB_DN_DC_subdom"/>
</dbReference>
<reference evidence="2 3" key="1">
    <citation type="submission" date="2021-05" db="EMBL/GenBank/DDBJ databases">
        <title>Novel Bacillus species.</title>
        <authorList>
            <person name="Liu G."/>
        </authorList>
    </citation>
    <scope>NUCLEOTIDE SEQUENCE [LARGE SCALE GENOMIC DNA]</scope>
    <source>
        <strain evidence="2 3">FJAT-49732</strain>
    </source>
</reference>
<keyword evidence="1" id="KW-0472">Membrane</keyword>
<protein>
    <submittedName>
        <fullName evidence="2">Efflux RND transporter permease subunit</fullName>
    </submittedName>
</protein>
<dbReference type="Gene3D" id="3.30.70.1430">
    <property type="entry name" value="Multidrug efflux transporter AcrB pore domain"/>
    <property type="match status" value="2"/>
</dbReference>
<dbReference type="PROSITE" id="PS51257">
    <property type="entry name" value="PROKAR_LIPOPROTEIN"/>
    <property type="match status" value="1"/>
</dbReference>
<dbReference type="SUPFAM" id="SSF82866">
    <property type="entry name" value="Multidrug efflux transporter AcrB transmembrane domain"/>
    <property type="match status" value="2"/>
</dbReference>
<feature type="transmembrane region" description="Helical" evidence="1">
    <location>
        <begin position="960"/>
        <end position="983"/>
    </location>
</feature>
<dbReference type="InterPro" id="IPR001036">
    <property type="entry name" value="Acrflvin-R"/>
</dbReference>
<feature type="transmembrane region" description="Helical" evidence="1">
    <location>
        <begin position="861"/>
        <end position="881"/>
    </location>
</feature>
<keyword evidence="1" id="KW-1133">Transmembrane helix</keyword>
<dbReference type="Gene3D" id="3.30.70.1440">
    <property type="entry name" value="Multidrug efflux transporter AcrB pore domain"/>
    <property type="match status" value="1"/>
</dbReference>
<evidence type="ECO:0000256" key="1">
    <source>
        <dbReference type="SAM" id="Phobius"/>
    </source>
</evidence>
<feature type="transmembrane region" description="Helical" evidence="1">
    <location>
        <begin position="835"/>
        <end position="854"/>
    </location>
</feature>
<accession>A0A942TKF9</accession>
<dbReference type="Gene3D" id="3.30.70.1320">
    <property type="entry name" value="Multidrug efflux transporter AcrB pore domain like"/>
    <property type="match status" value="1"/>
</dbReference>
<sequence length="1019" mass="113042">MKAIMFIVKRKILVGLMTVLIILLGCYSVFKLDKELLPNIKMDGAYVEISAGEMAAVEIERTITTPLEQKLKGLNGVEEIQSTSSIGRSTLLINFKRGKGDEMYKEVESISNSLKGSVSGITEVHSGQYGTSQNYEFFMDISNGNMEEMTDFAKNVLEPRLEALKEVRDVALVGTVEREVSIEFNREKMAKHSLDVTQVIGALQNVNTEATLGELNNDKDSPSIRWNTKLENVNDVKNIKIPTSNGNILLNDIAKVSVQPLENSSYVWKNGSKDFILVQVGRSSEVTQIDMADAVRAEIENIRKENLIHGFELNEMVAQADYVKDSIDGVTDNILVGGIIAVAVLLLFLRNLRATFIIGISIPTSVLLTFLTIWLLDYSFNIITLIGLGLGIGMMVDSSIVILESIYKKREQGLSKFDAVIEGTKEVSSAVIASMLTTIVVFLPIGLVQGEMAQFMVILSTVVAITLIASVIVAFTIIPALSEKLLKLRQPKKRRKEGPLLRSYNGVVAWTIRKKRRSLAIITAFILMFVGSLFLVNKIPTNIMPDMLNRYSELMITLEPGLSNKDKEEIVHKINDKLQSIEDVETNYVMDNGGMFYTIINMTKGDDIVLPQKEVNEQIMSSLRDLRETSPIDHVQSAMDEGGGSPVQVNIKGESFEQLQQISNDFMNELESIEGIVDSKSSMKRTSQAQVIQLKEKEIEKAGLSPIQIKQFIEQAFLQMPVGEITLEDENIPLNVKWDEKTSKKSDLLDLKIPLPNGEKKLSSFIDLKTIETPNEIRHTDGDRFLSINADIEGKDLGTINRDVQKLIKDFNTPDGYTITVAGDLEEQQALMKDLLFVFAIALFLVYLVMAVQFNHLGHPLIVMSVIPMTIVGVILGLFFTQMELNLMSGIGIVMLIGIVLNNAILLIDRTNQLRKDGYSIEEALVAAGKDRIRPIFMTTLTTAGGMLPLALASGTSGNYQAPMATAIICGLMFATFITLLLVPATYRLFSFSRVSVERVKVKEKRKKLKVSVTPDNVG</sequence>
<dbReference type="SUPFAM" id="SSF82714">
    <property type="entry name" value="Multidrug efflux transporter AcrB TolC docking domain, DN and DC subdomains"/>
    <property type="match status" value="1"/>
</dbReference>
<feature type="transmembrane region" description="Helical" evidence="1">
    <location>
        <begin position="356"/>
        <end position="376"/>
    </location>
</feature>
<keyword evidence="3" id="KW-1185">Reference proteome</keyword>
<name>A0A942TKF9_9BACI</name>
<dbReference type="RefSeq" id="WP_213109153.1">
    <property type="nucleotide sequence ID" value="NZ_JAGYPJ010000001.1"/>
</dbReference>
<dbReference type="Pfam" id="PF00873">
    <property type="entry name" value="ACR_tran"/>
    <property type="match status" value="1"/>
</dbReference>
<dbReference type="EMBL" id="JAGYPJ010000001">
    <property type="protein sequence ID" value="MBS4198391.1"/>
    <property type="molecule type" value="Genomic_DNA"/>
</dbReference>
<dbReference type="GO" id="GO:0042910">
    <property type="term" value="F:xenobiotic transmembrane transporter activity"/>
    <property type="evidence" value="ECO:0007669"/>
    <property type="project" value="TreeGrafter"/>
</dbReference>